<dbReference type="Pfam" id="PF07876">
    <property type="entry name" value="Dabb"/>
    <property type="match status" value="1"/>
</dbReference>
<protein>
    <recommendedName>
        <fullName evidence="2">Stress-response A/B barrel domain-containing protein</fullName>
    </recommendedName>
</protein>
<gene>
    <name evidence="3" type="ORF">AZE42_07275</name>
</gene>
<dbReference type="AlphaFoldDB" id="A0A1J8QBF8"/>
<dbReference type="PROSITE" id="PS51502">
    <property type="entry name" value="S_R_A_B_BARREL"/>
    <property type="match status" value="1"/>
</dbReference>
<dbReference type="OrthoDB" id="42919at2759"/>
<feature type="domain" description="Stress-response A/B barrel" evidence="2">
    <location>
        <begin position="21"/>
        <end position="114"/>
    </location>
</feature>
<dbReference type="SMART" id="SM00886">
    <property type="entry name" value="Dabb"/>
    <property type="match status" value="1"/>
</dbReference>
<dbReference type="PANTHER" id="PTHR33178:SF10">
    <property type="entry name" value="STRESS-RESPONSE A_B BARREL DOMAIN-CONTAINING PROTEIN"/>
    <property type="match status" value="1"/>
</dbReference>
<dbReference type="Proteomes" id="UP000183567">
    <property type="component" value="Unassembled WGS sequence"/>
</dbReference>
<accession>A0A1J8QBF8</accession>
<comment type="caution">
    <text evidence="3">The sequence shown here is derived from an EMBL/GenBank/DDBJ whole genome shotgun (WGS) entry which is preliminary data.</text>
</comment>
<comment type="subunit">
    <text evidence="1">Homodimer.</text>
</comment>
<sequence>MTIHHIGIDSSFKVLQVVILTHSTVLLKFKPEVTPEQRQSVKDSIRALPSQIPAIQSIVAGDTLFNHLGHGYDEGVIFLFENVAKLDEYRPHKAHTDYQASSAPYIEDKLIFDIESA</sequence>
<dbReference type="InterPro" id="IPR044662">
    <property type="entry name" value="HS1/DABB1-like"/>
</dbReference>
<evidence type="ECO:0000313" key="3">
    <source>
        <dbReference type="EMBL" id="OJA10656.1"/>
    </source>
</evidence>
<dbReference type="Gene3D" id="3.30.70.100">
    <property type="match status" value="1"/>
</dbReference>
<keyword evidence="4" id="KW-1185">Reference proteome</keyword>
<dbReference type="STRING" id="180088.A0A1J8QBF8"/>
<evidence type="ECO:0000256" key="1">
    <source>
        <dbReference type="ARBA" id="ARBA00011738"/>
    </source>
</evidence>
<evidence type="ECO:0000313" key="4">
    <source>
        <dbReference type="Proteomes" id="UP000183567"/>
    </source>
</evidence>
<evidence type="ECO:0000259" key="2">
    <source>
        <dbReference type="PROSITE" id="PS51502"/>
    </source>
</evidence>
<dbReference type="InterPro" id="IPR011008">
    <property type="entry name" value="Dimeric_a/b-barrel"/>
</dbReference>
<proteinExistence type="predicted"/>
<name>A0A1J8QBF8_9AGAM</name>
<dbReference type="PANTHER" id="PTHR33178">
    <property type="match status" value="1"/>
</dbReference>
<organism evidence="3 4">
    <name type="scientific">Rhizopogon vesiculosus</name>
    <dbReference type="NCBI Taxonomy" id="180088"/>
    <lineage>
        <taxon>Eukaryota</taxon>
        <taxon>Fungi</taxon>
        <taxon>Dikarya</taxon>
        <taxon>Basidiomycota</taxon>
        <taxon>Agaricomycotina</taxon>
        <taxon>Agaricomycetes</taxon>
        <taxon>Agaricomycetidae</taxon>
        <taxon>Boletales</taxon>
        <taxon>Suillineae</taxon>
        <taxon>Rhizopogonaceae</taxon>
        <taxon>Rhizopogon</taxon>
    </lineage>
</organism>
<reference evidence="3 4" key="1">
    <citation type="submission" date="2016-03" db="EMBL/GenBank/DDBJ databases">
        <title>Comparative genomics of the ectomycorrhizal sister species Rhizopogon vinicolor and Rhizopogon vesiculosus (Basidiomycota: Boletales) reveals a divergence of the mating type B locus.</title>
        <authorList>
            <person name="Mujic A.B."/>
            <person name="Kuo A."/>
            <person name="Tritt A."/>
            <person name="Lipzen A."/>
            <person name="Chen C."/>
            <person name="Johnson J."/>
            <person name="Sharma A."/>
            <person name="Barry K."/>
            <person name="Grigoriev I.V."/>
            <person name="Spatafora J.W."/>
        </authorList>
    </citation>
    <scope>NUCLEOTIDE SEQUENCE [LARGE SCALE GENOMIC DNA]</scope>
    <source>
        <strain evidence="3 4">AM-OR11-056</strain>
    </source>
</reference>
<dbReference type="InterPro" id="IPR013097">
    <property type="entry name" value="Dabb"/>
</dbReference>
<dbReference type="EMBL" id="LVVM01005398">
    <property type="protein sequence ID" value="OJA10656.1"/>
    <property type="molecule type" value="Genomic_DNA"/>
</dbReference>
<dbReference type="SUPFAM" id="SSF54909">
    <property type="entry name" value="Dimeric alpha+beta barrel"/>
    <property type="match status" value="1"/>
</dbReference>